<dbReference type="GO" id="GO:0008270">
    <property type="term" value="F:zinc ion binding"/>
    <property type="evidence" value="ECO:0007669"/>
    <property type="project" value="InterPro"/>
</dbReference>
<dbReference type="Proteomes" id="UP000028524">
    <property type="component" value="Unassembled WGS sequence"/>
</dbReference>
<evidence type="ECO:0000256" key="4">
    <source>
        <dbReference type="ARBA" id="ARBA00023163"/>
    </source>
</evidence>
<accession>A0A084QIP8</accession>
<dbReference type="HOGENOM" id="CLU_012538_3_0_1"/>
<dbReference type="GO" id="GO:0003677">
    <property type="term" value="F:DNA binding"/>
    <property type="evidence" value="ECO:0007669"/>
    <property type="project" value="InterPro"/>
</dbReference>
<dbReference type="EMBL" id="KL660718">
    <property type="protein sequence ID" value="KFA63833.1"/>
    <property type="molecule type" value="Genomic_DNA"/>
</dbReference>
<proteinExistence type="predicted"/>
<evidence type="ECO:0000313" key="8">
    <source>
        <dbReference type="Proteomes" id="UP000028524"/>
    </source>
</evidence>
<dbReference type="PROSITE" id="PS50048">
    <property type="entry name" value="ZN2_CY6_FUNGAL_2"/>
    <property type="match status" value="1"/>
</dbReference>
<dbReference type="PROSITE" id="PS00463">
    <property type="entry name" value="ZN2_CY6_FUNGAL_1"/>
    <property type="match status" value="1"/>
</dbReference>
<keyword evidence="4" id="KW-0804">Transcription</keyword>
<organism evidence="7 8">
    <name type="scientific">Stachybotrys chlorohalonatus (strain IBT 40285)</name>
    <dbReference type="NCBI Taxonomy" id="1283841"/>
    <lineage>
        <taxon>Eukaryota</taxon>
        <taxon>Fungi</taxon>
        <taxon>Dikarya</taxon>
        <taxon>Ascomycota</taxon>
        <taxon>Pezizomycotina</taxon>
        <taxon>Sordariomycetes</taxon>
        <taxon>Hypocreomycetidae</taxon>
        <taxon>Hypocreales</taxon>
        <taxon>Stachybotryaceae</taxon>
        <taxon>Stachybotrys</taxon>
    </lineage>
</organism>
<keyword evidence="1" id="KW-0479">Metal-binding</keyword>
<dbReference type="InterPro" id="IPR001138">
    <property type="entry name" value="Zn2Cys6_DnaBD"/>
</dbReference>
<keyword evidence="5" id="KW-0539">Nucleus</keyword>
<feature type="domain" description="Zn(2)-C6 fungal-type" evidence="6">
    <location>
        <begin position="69"/>
        <end position="100"/>
    </location>
</feature>
<dbReference type="AlphaFoldDB" id="A0A084QIP8"/>
<dbReference type="OMA" id="CIRIACW"/>
<evidence type="ECO:0000259" key="6">
    <source>
        <dbReference type="PROSITE" id="PS50048"/>
    </source>
</evidence>
<keyword evidence="3" id="KW-0805">Transcription regulation</keyword>
<protein>
    <recommendedName>
        <fullName evidence="6">Zn(2)-C6 fungal-type domain-containing protein</fullName>
    </recommendedName>
</protein>
<dbReference type="CDD" id="cd12148">
    <property type="entry name" value="fungal_TF_MHR"/>
    <property type="match status" value="1"/>
</dbReference>
<dbReference type="Pfam" id="PF04082">
    <property type="entry name" value="Fungal_trans"/>
    <property type="match status" value="1"/>
</dbReference>
<evidence type="ECO:0000256" key="1">
    <source>
        <dbReference type="ARBA" id="ARBA00022723"/>
    </source>
</evidence>
<reference evidence="7 8" key="1">
    <citation type="journal article" date="2014" name="BMC Genomics">
        <title>Comparative genome sequencing reveals chemotype-specific gene clusters in the toxigenic black mold Stachybotrys.</title>
        <authorList>
            <person name="Semeiks J."/>
            <person name="Borek D."/>
            <person name="Otwinowski Z."/>
            <person name="Grishin N.V."/>
        </authorList>
    </citation>
    <scope>NUCLEOTIDE SEQUENCE [LARGE SCALE GENOMIC DNA]</scope>
    <source>
        <strain evidence="7 8">IBT 40285</strain>
    </source>
</reference>
<evidence type="ECO:0000256" key="2">
    <source>
        <dbReference type="ARBA" id="ARBA00022833"/>
    </source>
</evidence>
<evidence type="ECO:0000256" key="3">
    <source>
        <dbReference type="ARBA" id="ARBA00023015"/>
    </source>
</evidence>
<gene>
    <name evidence="7" type="ORF">S40285_04476</name>
</gene>
<sequence>MRDQGICSVCQLPIAEVACPPGPTSSSRQCPFCSAVFSRVDGARRHAKSCSQRDGRTLHTKKRGRKTRSCDQCSRVKVHCTALGQGRCERCASRNINCTLSRCCTDSSHHQSSPKELRDQHSRGNVRLPLSFLLNVTDDKQDFITEKAVGEEPDGALLGPTSMTPPRAQGLSDEALDFIDPTLLLPFDPQDSLAPLEFSGLYSTEEQNLIGAFLFPQPHEDRLSAQLHLLERDIAAHVSSNDRYKASYDSVQFRRFFSSSNVHAFAMMFCRKRHYQYPLIHWPTFALETVSLPLLMVVALTGATYSYSPGQGPEYIAEARQLYHLADCYIFRQLATYLDSLPSGEIDVGEAIQLCQAALLMYALDTLLANDPDMQRTVVAERLPALVAAMRRLCFVGCRHDPSEEWQLFLQREQIIRLVSWAYCADCLATMSCNNPPVFSMLEISGDLPCDTILWEADSSSSFALLRLSQHNTSHCLKDLMQKLLDGEFQVDDGCVNAPLFHLHVMLCAFQHIIFNLQTSMSFAQQADRLLQALSKWRYLWGEAMDKIPVDHRRWLGVSKYVPDIEHLTRRIIEVSVSSEAKSSQYLKRVPSYGAREIHQFIRDFVSKT</sequence>
<dbReference type="STRING" id="1283841.A0A084QIP8"/>
<dbReference type="PANTHER" id="PTHR47660">
    <property type="entry name" value="TRANSCRIPTION FACTOR WITH C2H2 AND ZN(2)-CYS(6) DNA BINDING DOMAIN (EUROFUNG)-RELATED-RELATED"/>
    <property type="match status" value="1"/>
</dbReference>
<dbReference type="PANTHER" id="PTHR47660:SF2">
    <property type="entry name" value="TRANSCRIPTION FACTOR WITH C2H2 AND ZN(2)-CYS(6) DNA BINDING DOMAIN (EUROFUNG)"/>
    <property type="match status" value="1"/>
</dbReference>
<dbReference type="InParanoid" id="A0A084QIP8"/>
<name>A0A084QIP8_STAC4</name>
<evidence type="ECO:0000256" key="5">
    <source>
        <dbReference type="ARBA" id="ARBA00023242"/>
    </source>
</evidence>
<keyword evidence="8" id="KW-1185">Reference proteome</keyword>
<dbReference type="GO" id="GO:0000981">
    <property type="term" value="F:DNA-binding transcription factor activity, RNA polymerase II-specific"/>
    <property type="evidence" value="ECO:0007669"/>
    <property type="project" value="InterPro"/>
</dbReference>
<dbReference type="CDD" id="cd00067">
    <property type="entry name" value="GAL4"/>
    <property type="match status" value="1"/>
</dbReference>
<dbReference type="OrthoDB" id="3945418at2759"/>
<dbReference type="InterPro" id="IPR007219">
    <property type="entry name" value="XnlR_reg_dom"/>
</dbReference>
<evidence type="ECO:0000313" key="7">
    <source>
        <dbReference type="EMBL" id="KFA63833.1"/>
    </source>
</evidence>
<dbReference type="GO" id="GO:0006351">
    <property type="term" value="P:DNA-templated transcription"/>
    <property type="evidence" value="ECO:0007669"/>
    <property type="project" value="InterPro"/>
</dbReference>
<keyword evidence="2" id="KW-0862">Zinc</keyword>